<evidence type="ECO:0000313" key="1">
    <source>
        <dbReference type="EMBL" id="KAF9414211.1"/>
    </source>
</evidence>
<dbReference type="Proteomes" id="UP000648187">
    <property type="component" value="Unassembled WGS sequence"/>
</dbReference>
<dbReference type="EMBL" id="JACKWZ010000139">
    <property type="protein sequence ID" value="KAF9414211.1"/>
    <property type="molecule type" value="Genomic_DNA"/>
</dbReference>
<reference evidence="1" key="1">
    <citation type="submission" date="2020-08" db="EMBL/GenBank/DDBJ databases">
        <title>Spodoptera exigua strain:BAW_Kor-Di-RS1 Genome sequencing and assembly.</title>
        <authorList>
            <person name="Kim J."/>
            <person name="Nam H.Y."/>
            <person name="Kwon M."/>
            <person name="Choi J.H."/>
            <person name="Cho S.R."/>
            <person name="Kim G.-H."/>
        </authorList>
    </citation>
    <scope>NUCLEOTIDE SEQUENCE</scope>
    <source>
        <strain evidence="1">BAW_Kor-Di-RS1</strain>
        <tissue evidence="1">Whole-body</tissue>
    </source>
</reference>
<name>A0A835L514_SPOEX</name>
<protein>
    <submittedName>
        <fullName evidence="1">Uncharacterized protein</fullName>
    </submittedName>
</protein>
<organism evidence="1 2">
    <name type="scientific">Spodoptera exigua</name>
    <name type="common">Beet armyworm</name>
    <name type="synonym">Noctua fulgens</name>
    <dbReference type="NCBI Taxonomy" id="7107"/>
    <lineage>
        <taxon>Eukaryota</taxon>
        <taxon>Metazoa</taxon>
        <taxon>Ecdysozoa</taxon>
        <taxon>Arthropoda</taxon>
        <taxon>Hexapoda</taxon>
        <taxon>Insecta</taxon>
        <taxon>Pterygota</taxon>
        <taxon>Neoptera</taxon>
        <taxon>Endopterygota</taxon>
        <taxon>Lepidoptera</taxon>
        <taxon>Glossata</taxon>
        <taxon>Ditrysia</taxon>
        <taxon>Noctuoidea</taxon>
        <taxon>Noctuidae</taxon>
        <taxon>Amphipyrinae</taxon>
        <taxon>Spodoptera</taxon>
    </lineage>
</organism>
<accession>A0A835L514</accession>
<comment type="caution">
    <text evidence="1">The sequence shown here is derived from an EMBL/GenBank/DDBJ whole genome shotgun (WGS) entry which is preliminary data.</text>
</comment>
<proteinExistence type="predicted"/>
<sequence>MDVDCYIVDIASNWPKKFVPEKVSHSNRTFFNEDKHIIEEHISNGFSKTCSTFFSETSGLGMTYCTGLIETHFVAIVP</sequence>
<evidence type="ECO:0000313" key="2">
    <source>
        <dbReference type="Proteomes" id="UP000648187"/>
    </source>
</evidence>
<gene>
    <name evidence="1" type="ORF">HW555_007824</name>
</gene>
<keyword evidence="2" id="KW-1185">Reference proteome</keyword>
<dbReference type="AlphaFoldDB" id="A0A835L514"/>